<dbReference type="RefSeq" id="XP_019647461.1">
    <property type="nucleotide sequence ID" value="XM_019791902.1"/>
</dbReference>
<evidence type="ECO:0000256" key="1">
    <source>
        <dbReference type="SAM" id="MobiDB-lite"/>
    </source>
</evidence>
<sequence length="202" mass="22573">MIKTKWKLASKAAVQNEEEKRSKDNPERPKHGGKRKQSAATAFASVVAKSSFAAKMQWGNWGSTRTPSAKERLSRELDSRTEQRRQTEFAQHCWLCRQEVQSSRQVTPIHSLHDLFDLFDNMDGESSSGSNKDSSSSSPSEGSDAMLRLMQDIGEDEYGTYQTLPPSKPETPLSKIATPVLDKKGGDRKRKSPTKVVTFVPD</sequence>
<evidence type="ECO:0000313" key="3">
    <source>
        <dbReference type="RefSeq" id="XP_019647461.1"/>
    </source>
</evidence>
<dbReference type="GeneID" id="109487818"/>
<reference evidence="3" key="1">
    <citation type="submission" date="2025-08" db="UniProtKB">
        <authorList>
            <consortium name="RefSeq"/>
        </authorList>
    </citation>
    <scope>IDENTIFICATION</scope>
    <source>
        <tissue evidence="3">Gonad</tissue>
    </source>
</reference>
<feature type="compositionally biased region" description="Basic and acidic residues" evidence="1">
    <location>
        <begin position="17"/>
        <end position="30"/>
    </location>
</feature>
<proteinExistence type="predicted"/>
<dbReference type="OrthoDB" id="10029828at2759"/>
<dbReference type="Proteomes" id="UP000515135">
    <property type="component" value="Unplaced"/>
</dbReference>
<feature type="region of interest" description="Disordered" evidence="1">
    <location>
        <begin position="1"/>
        <end position="42"/>
    </location>
</feature>
<dbReference type="KEGG" id="bbel:109487818"/>
<gene>
    <name evidence="3" type="primary">LOC109487818</name>
</gene>
<keyword evidence="2" id="KW-1185">Reference proteome</keyword>
<feature type="region of interest" description="Disordered" evidence="1">
    <location>
        <begin position="57"/>
        <end position="84"/>
    </location>
</feature>
<evidence type="ECO:0000313" key="2">
    <source>
        <dbReference type="Proteomes" id="UP000515135"/>
    </source>
</evidence>
<dbReference type="AlphaFoldDB" id="A0A6P5AZ79"/>
<protein>
    <submittedName>
        <fullName evidence="3">Uncharacterized protein LOC109487818</fullName>
    </submittedName>
</protein>
<feature type="compositionally biased region" description="Basic and acidic residues" evidence="1">
    <location>
        <begin position="68"/>
        <end position="84"/>
    </location>
</feature>
<feature type="region of interest" description="Disordered" evidence="1">
    <location>
        <begin position="123"/>
        <end position="202"/>
    </location>
</feature>
<organism evidence="2 3">
    <name type="scientific">Branchiostoma belcheri</name>
    <name type="common">Amphioxus</name>
    <dbReference type="NCBI Taxonomy" id="7741"/>
    <lineage>
        <taxon>Eukaryota</taxon>
        <taxon>Metazoa</taxon>
        <taxon>Chordata</taxon>
        <taxon>Cephalochordata</taxon>
        <taxon>Leptocardii</taxon>
        <taxon>Amphioxiformes</taxon>
        <taxon>Branchiostomatidae</taxon>
        <taxon>Branchiostoma</taxon>
    </lineage>
</organism>
<feature type="compositionally biased region" description="Low complexity" evidence="1">
    <location>
        <begin position="124"/>
        <end position="144"/>
    </location>
</feature>
<accession>A0A6P5AZ79</accession>
<name>A0A6P5AZ79_BRABE</name>